<reference evidence="2 3" key="1">
    <citation type="submission" date="2014-08" db="EMBL/GenBank/DDBJ databases">
        <title>Complete genome sequence of Corynebacterium aquilae S-613T(T) (=DSM 44791(T)), isolated from the choana of a healthy golden eagle.</title>
        <authorList>
            <person name="Ruckert C."/>
            <person name="Albersmeier A."/>
            <person name="Winkler A."/>
            <person name="Kalinowski J."/>
        </authorList>
    </citation>
    <scope>NUCLEOTIDE SEQUENCE [LARGE SCALE GENOMIC DNA]</scope>
    <source>
        <strain evidence="2 3">S-613</strain>
    </source>
</reference>
<dbReference type="RefSeq" id="WP_075727826.1">
    <property type="nucleotide sequence ID" value="NZ_CP009245.1"/>
</dbReference>
<feature type="transmembrane region" description="Helical" evidence="1">
    <location>
        <begin position="86"/>
        <end position="106"/>
    </location>
</feature>
<proteinExistence type="predicted"/>
<name>A0A1L7CIA6_9CORY</name>
<dbReference type="AlphaFoldDB" id="A0A1L7CIA6"/>
<dbReference type="EMBL" id="CP009245">
    <property type="protein sequence ID" value="APT85590.1"/>
    <property type="molecule type" value="Genomic_DNA"/>
</dbReference>
<evidence type="ECO:0000256" key="1">
    <source>
        <dbReference type="SAM" id="Phobius"/>
    </source>
</evidence>
<dbReference type="KEGG" id="caqu:CAQU_11670"/>
<keyword evidence="1" id="KW-0812">Transmembrane</keyword>
<evidence type="ECO:0000313" key="3">
    <source>
        <dbReference type="Proteomes" id="UP000185478"/>
    </source>
</evidence>
<keyword evidence="1" id="KW-0472">Membrane</keyword>
<feature type="transmembrane region" description="Helical" evidence="1">
    <location>
        <begin position="18"/>
        <end position="36"/>
    </location>
</feature>
<dbReference type="Proteomes" id="UP000185478">
    <property type="component" value="Chromosome"/>
</dbReference>
<keyword evidence="3" id="KW-1185">Reference proteome</keyword>
<protein>
    <submittedName>
        <fullName evidence="2">Uncharacterized protein</fullName>
    </submittedName>
</protein>
<feature type="transmembrane region" description="Helical" evidence="1">
    <location>
        <begin position="112"/>
        <end position="135"/>
    </location>
</feature>
<keyword evidence="1" id="KW-1133">Transmembrane helix</keyword>
<dbReference type="STRING" id="1431546.CAQU_11670"/>
<feature type="transmembrane region" description="Helical" evidence="1">
    <location>
        <begin position="56"/>
        <end position="74"/>
    </location>
</feature>
<sequence length="146" mass="16196">MSEPETQTPTTQPNHAPGCLFFSPYLILWSWTFAFVPQLSQVAGDLGNGKPIAVEWWMAIFIVVGFVGSLYFAWRNLGPRHRPKYLGAWAVYVLVACIVSAIAYVMRMDRDTTIGLIVPWVLALSALGLGIYLVMKRNSDADANMG</sequence>
<organism evidence="2 3">
    <name type="scientific">Corynebacterium aquilae DSM 44791</name>
    <dbReference type="NCBI Taxonomy" id="1431546"/>
    <lineage>
        <taxon>Bacteria</taxon>
        <taxon>Bacillati</taxon>
        <taxon>Actinomycetota</taxon>
        <taxon>Actinomycetes</taxon>
        <taxon>Mycobacteriales</taxon>
        <taxon>Corynebacteriaceae</taxon>
        <taxon>Corynebacterium</taxon>
    </lineage>
</organism>
<gene>
    <name evidence="2" type="ORF">CAQU_11670</name>
</gene>
<accession>A0A1L7CIA6</accession>
<dbReference type="OrthoDB" id="9807042at2"/>
<evidence type="ECO:0000313" key="2">
    <source>
        <dbReference type="EMBL" id="APT85590.1"/>
    </source>
</evidence>